<feature type="region of interest" description="Disordered" evidence="2">
    <location>
        <begin position="48"/>
        <end position="130"/>
    </location>
</feature>
<dbReference type="GO" id="GO:0008745">
    <property type="term" value="F:N-acetylmuramoyl-L-alanine amidase activity"/>
    <property type="evidence" value="ECO:0007669"/>
    <property type="project" value="UniProtKB-EC"/>
</dbReference>
<evidence type="ECO:0000256" key="1">
    <source>
        <dbReference type="ARBA" id="ARBA00022801"/>
    </source>
</evidence>
<dbReference type="Gene3D" id="3.40.630.40">
    <property type="entry name" value="Zn-dependent exopeptidases"/>
    <property type="match status" value="1"/>
</dbReference>
<proteinExistence type="predicted"/>
<feature type="signal peptide" evidence="3">
    <location>
        <begin position="1"/>
        <end position="26"/>
    </location>
</feature>
<dbReference type="PANTHER" id="PTHR30404:SF0">
    <property type="entry name" value="N-ACETYLMURAMOYL-L-ALANINE AMIDASE AMIC"/>
    <property type="match status" value="1"/>
</dbReference>
<dbReference type="STRING" id="168384.SAMN05660368_02824"/>
<dbReference type="Pfam" id="PF01520">
    <property type="entry name" value="Amidase_3"/>
    <property type="match status" value="1"/>
</dbReference>
<keyword evidence="3" id="KW-0732">Signal</keyword>
<sequence length="318" mass="33457">MKKRLKGLALVLALALAGTYTSCAQAMLTEEEQLAARQKKAEAEKVIDADKEAGADEAETEAAAADGQDGKAAETEAAAADGQDGMAAETGQEEETVESADGIQGTGDGPLIAIDPGHQGPGQDMSGVEPVGPGSDVMKARLATGTSGCVSGLDEYELDLEVSLKLRDELIKRGYRVIMTRETHDIDISNIERCDVANEAGADIFLRIHANGSEDGSVSGALTAAPSASNPYVSDIYESCIKLADDLINAYCETTGLYNRGIWITDDMTGINWSDMPVTILEMGFMTNPGDDAYMADAANQDIMVQGIANGVDVYFGR</sequence>
<feature type="compositionally biased region" description="Low complexity" evidence="2">
    <location>
        <begin position="75"/>
        <end position="88"/>
    </location>
</feature>
<dbReference type="AlphaFoldDB" id="C6L9F1"/>
<dbReference type="GO" id="GO:0009253">
    <property type="term" value="P:peptidoglycan catabolic process"/>
    <property type="evidence" value="ECO:0007669"/>
    <property type="project" value="InterPro"/>
</dbReference>
<feature type="domain" description="MurNAc-LAA" evidence="4">
    <location>
        <begin position="194"/>
        <end position="313"/>
    </location>
</feature>
<dbReference type="EMBL" id="ACCL02000001">
    <property type="protein sequence ID" value="EET62890.1"/>
    <property type="molecule type" value="Genomic_DNA"/>
</dbReference>
<dbReference type="PANTHER" id="PTHR30404">
    <property type="entry name" value="N-ACETYLMURAMOYL-L-ALANINE AMIDASE"/>
    <property type="match status" value="1"/>
</dbReference>
<organism evidence="5 6">
    <name type="scientific">Marvinbryantia formatexigens DSM 14469</name>
    <dbReference type="NCBI Taxonomy" id="478749"/>
    <lineage>
        <taxon>Bacteria</taxon>
        <taxon>Bacillati</taxon>
        <taxon>Bacillota</taxon>
        <taxon>Clostridia</taxon>
        <taxon>Lachnospirales</taxon>
        <taxon>Lachnospiraceae</taxon>
        <taxon>Marvinbryantia</taxon>
    </lineage>
</organism>
<gene>
    <name evidence="5" type="ORF">BRYFOR_05241</name>
</gene>
<dbReference type="Proteomes" id="UP000005561">
    <property type="component" value="Unassembled WGS sequence"/>
</dbReference>
<dbReference type="GO" id="GO:0030288">
    <property type="term" value="C:outer membrane-bounded periplasmic space"/>
    <property type="evidence" value="ECO:0007669"/>
    <property type="project" value="TreeGrafter"/>
</dbReference>
<dbReference type="CDD" id="cd02696">
    <property type="entry name" value="MurNAc-LAA"/>
    <property type="match status" value="1"/>
</dbReference>
<keyword evidence="1 5" id="KW-0378">Hydrolase</keyword>
<protein>
    <submittedName>
        <fullName evidence="5">N-acetylmuramoyl-L-alanine amidase</fullName>
        <ecNumber evidence="5">3.5.1.28</ecNumber>
    </submittedName>
</protein>
<dbReference type="OrthoDB" id="43070at2"/>
<feature type="chain" id="PRO_5002968188" evidence="3">
    <location>
        <begin position="27"/>
        <end position="318"/>
    </location>
</feature>
<dbReference type="EC" id="3.5.1.28" evidence="5"/>
<dbReference type="InterPro" id="IPR002508">
    <property type="entry name" value="MurNAc-LAA_cat"/>
</dbReference>
<keyword evidence="6" id="KW-1185">Reference proteome</keyword>
<evidence type="ECO:0000256" key="3">
    <source>
        <dbReference type="SAM" id="SignalP"/>
    </source>
</evidence>
<dbReference type="eggNOG" id="COG0860">
    <property type="taxonomic scope" value="Bacteria"/>
</dbReference>
<evidence type="ECO:0000313" key="5">
    <source>
        <dbReference type="EMBL" id="EET62890.1"/>
    </source>
</evidence>
<evidence type="ECO:0000259" key="4">
    <source>
        <dbReference type="SMART" id="SM00646"/>
    </source>
</evidence>
<dbReference type="RefSeq" id="WP_006860043.1">
    <property type="nucleotide sequence ID" value="NZ_ACCL02000001.1"/>
</dbReference>
<dbReference type="SUPFAM" id="SSF53187">
    <property type="entry name" value="Zn-dependent exopeptidases"/>
    <property type="match status" value="1"/>
</dbReference>
<comment type="caution">
    <text evidence="5">The sequence shown here is derived from an EMBL/GenBank/DDBJ whole genome shotgun (WGS) entry which is preliminary data.</text>
</comment>
<reference evidence="5" key="1">
    <citation type="submission" date="2009-07" db="EMBL/GenBank/DDBJ databases">
        <authorList>
            <person name="Weinstock G."/>
            <person name="Sodergren E."/>
            <person name="Clifton S."/>
            <person name="Fulton L."/>
            <person name="Fulton B."/>
            <person name="Courtney L."/>
            <person name="Fronick C."/>
            <person name="Harrison M."/>
            <person name="Strong C."/>
            <person name="Farmer C."/>
            <person name="Delahaunty K."/>
            <person name="Markovic C."/>
            <person name="Hall O."/>
            <person name="Minx P."/>
            <person name="Tomlinson C."/>
            <person name="Mitreva M."/>
            <person name="Nelson J."/>
            <person name="Hou S."/>
            <person name="Wollam A."/>
            <person name="Pepin K.H."/>
            <person name="Johnson M."/>
            <person name="Bhonagiri V."/>
            <person name="Nash W.E."/>
            <person name="Warren W."/>
            <person name="Chinwalla A."/>
            <person name="Mardis E.R."/>
            <person name="Wilson R.K."/>
        </authorList>
    </citation>
    <scope>NUCLEOTIDE SEQUENCE [LARGE SCALE GENOMIC DNA]</scope>
    <source>
        <strain evidence="5">DSM 14469</strain>
    </source>
</reference>
<name>C6L9F1_9FIRM</name>
<accession>C6L9F1</accession>
<evidence type="ECO:0000256" key="2">
    <source>
        <dbReference type="SAM" id="MobiDB-lite"/>
    </source>
</evidence>
<dbReference type="InterPro" id="IPR050695">
    <property type="entry name" value="N-acetylmuramoyl_amidase_3"/>
</dbReference>
<dbReference type="SMART" id="SM00646">
    <property type="entry name" value="Ami_3"/>
    <property type="match status" value="1"/>
</dbReference>
<evidence type="ECO:0000313" key="6">
    <source>
        <dbReference type="Proteomes" id="UP000005561"/>
    </source>
</evidence>